<dbReference type="RefSeq" id="WP_008870009.1">
    <property type="nucleotide sequence ID" value="NZ_ACJN02000002.1"/>
</dbReference>
<organism evidence="1 2">
    <name type="scientific">Desulfonatronospira thiodismutans ASO3-1</name>
    <dbReference type="NCBI Taxonomy" id="555779"/>
    <lineage>
        <taxon>Bacteria</taxon>
        <taxon>Pseudomonadati</taxon>
        <taxon>Thermodesulfobacteriota</taxon>
        <taxon>Desulfovibrionia</taxon>
        <taxon>Desulfovibrionales</taxon>
        <taxon>Desulfonatronovibrionaceae</taxon>
        <taxon>Desulfonatronospira</taxon>
    </lineage>
</organism>
<dbReference type="AlphaFoldDB" id="D6SPL3"/>
<evidence type="ECO:0000313" key="2">
    <source>
        <dbReference type="Proteomes" id="UP000005496"/>
    </source>
</evidence>
<accession>D6SPL3</accession>
<protein>
    <recommendedName>
        <fullName evidence="3">YkgJ family cysteine cluster protein</fullName>
    </recommendedName>
</protein>
<reference evidence="1" key="1">
    <citation type="submission" date="2010-05" db="EMBL/GenBank/DDBJ databases">
        <title>The draft genome of Desulfonatronospira thiodismutans ASO3-1.</title>
        <authorList>
            <consortium name="US DOE Joint Genome Institute (JGI-PGF)"/>
            <person name="Lucas S."/>
            <person name="Copeland A."/>
            <person name="Lapidus A."/>
            <person name="Cheng J.-F."/>
            <person name="Bruce D."/>
            <person name="Goodwin L."/>
            <person name="Pitluck S."/>
            <person name="Chertkov O."/>
            <person name="Brettin T."/>
            <person name="Detter J.C."/>
            <person name="Han C."/>
            <person name="Land M.L."/>
            <person name="Hauser L."/>
            <person name="Kyrpides N."/>
            <person name="Mikhailova N."/>
            <person name="Muyzer G."/>
            <person name="Woyke T."/>
        </authorList>
    </citation>
    <scope>NUCLEOTIDE SEQUENCE [LARGE SCALE GENOMIC DNA]</scope>
    <source>
        <strain evidence="1">ASO3-1</strain>
    </source>
</reference>
<sequence length="193" mass="22784">MPRVVFNKLEKLYQEMQNSYDQVAAETGFTCDGCPDNCCNSFFRHHTRVEWAYFWKGLEQCRPEIRREIVERAGEYVEQMNTDLSQGRDPLIMCPVNFDGWCVLYHHRLMICRLHGVPSTHTAPGGRSREFPGCFRCREKTEHLSHVPRLDRTRFYHQLAWLEQSYVGPKIVKMDRVNMTLAEMIMHGPPFKQ</sequence>
<name>D6SPL3_9BACT</name>
<gene>
    <name evidence="1" type="ORF">Dthio_PD2061</name>
</gene>
<keyword evidence="2" id="KW-1185">Reference proteome</keyword>
<dbReference type="Proteomes" id="UP000005496">
    <property type="component" value="Unassembled WGS sequence"/>
</dbReference>
<proteinExistence type="predicted"/>
<dbReference type="eggNOG" id="COG0727">
    <property type="taxonomic scope" value="Bacteria"/>
</dbReference>
<evidence type="ECO:0000313" key="1">
    <source>
        <dbReference type="EMBL" id="EFI34689.1"/>
    </source>
</evidence>
<evidence type="ECO:0008006" key="3">
    <source>
        <dbReference type="Google" id="ProtNLM"/>
    </source>
</evidence>
<comment type="caution">
    <text evidence="1">The sequence shown here is derived from an EMBL/GenBank/DDBJ whole genome shotgun (WGS) entry which is preliminary data.</text>
</comment>
<dbReference type="EMBL" id="ACJN02000002">
    <property type="protein sequence ID" value="EFI34689.1"/>
    <property type="molecule type" value="Genomic_DNA"/>
</dbReference>
<dbReference type="OrthoDB" id="5430968at2"/>